<dbReference type="PANTHER" id="PTHR10342:SF264">
    <property type="entry name" value="MIP05773P-RELATED"/>
    <property type="match status" value="1"/>
</dbReference>
<keyword evidence="2" id="KW-0106">Calcium</keyword>
<dbReference type="AlphaFoldDB" id="A0A3L8E0U6"/>
<protein>
    <submittedName>
        <fullName evidence="4">Uncharacterized protein</fullName>
    </submittedName>
</protein>
<proteinExistence type="predicted"/>
<evidence type="ECO:0000256" key="3">
    <source>
        <dbReference type="ARBA" id="ARBA00023180"/>
    </source>
</evidence>
<dbReference type="Proteomes" id="UP000279307">
    <property type="component" value="Chromosome 2"/>
</dbReference>
<comment type="caution">
    <text evidence="4">The sequence shown here is derived from an EMBL/GenBank/DDBJ whole genome shotgun (WGS) entry which is preliminary data.</text>
</comment>
<dbReference type="Gene3D" id="3.40.720.10">
    <property type="entry name" value="Alkaline Phosphatase, subunit A"/>
    <property type="match status" value="1"/>
</dbReference>
<dbReference type="EMBL" id="QOIP01000002">
    <property type="protein sequence ID" value="RLU26005.1"/>
    <property type="molecule type" value="Genomic_DNA"/>
</dbReference>
<organism evidence="4 5">
    <name type="scientific">Ooceraea biroi</name>
    <name type="common">Clonal raider ant</name>
    <name type="synonym">Cerapachys biroi</name>
    <dbReference type="NCBI Taxonomy" id="2015173"/>
    <lineage>
        <taxon>Eukaryota</taxon>
        <taxon>Metazoa</taxon>
        <taxon>Ecdysozoa</taxon>
        <taxon>Arthropoda</taxon>
        <taxon>Hexapoda</taxon>
        <taxon>Insecta</taxon>
        <taxon>Pterygota</taxon>
        <taxon>Neoptera</taxon>
        <taxon>Endopterygota</taxon>
        <taxon>Hymenoptera</taxon>
        <taxon>Apocrita</taxon>
        <taxon>Aculeata</taxon>
        <taxon>Formicoidea</taxon>
        <taxon>Formicidae</taxon>
        <taxon>Dorylinae</taxon>
        <taxon>Ooceraea</taxon>
    </lineage>
</organism>
<dbReference type="OrthoDB" id="103349at2759"/>
<dbReference type="GO" id="GO:0008484">
    <property type="term" value="F:sulfuric ester hydrolase activity"/>
    <property type="evidence" value="ECO:0007669"/>
    <property type="project" value="InterPro"/>
</dbReference>
<evidence type="ECO:0000313" key="4">
    <source>
        <dbReference type="EMBL" id="RLU26005.1"/>
    </source>
</evidence>
<evidence type="ECO:0000256" key="2">
    <source>
        <dbReference type="ARBA" id="ARBA00022837"/>
    </source>
</evidence>
<dbReference type="SUPFAM" id="SSF53649">
    <property type="entry name" value="Alkaline phosphatase-like"/>
    <property type="match status" value="1"/>
</dbReference>
<gene>
    <name evidence="4" type="ORF">DMN91_002168</name>
</gene>
<dbReference type="InterPro" id="IPR017850">
    <property type="entry name" value="Alkaline_phosphatase_core_sf"/>
</dbReference>
<name>A0A3L8E0U6_OOCBI</name>
<dbReference type="GO" id="GO:0046872">
    <property type="term" value="F:metal ion binding"/>
    <property type="evidence" value="ECO:0007669"/>
    <property type="project" value="UniProtKB-KW"/>
</dbReference>
<keyword evidence="3" id="KW-0325">Glycoprotein</keyword>
<dbReference type="PANTHER" id="PTHR10342">
    <property type="entry name" value="ARYLSULFATASE"/>
    <property type="match status" value="1"/>
</dbReference>
<reference evidence="4 5" key="1">
    <citation type="journal article" date="2018" name="Genome Res.">
        <title>The genomic architecture and molecular evolution of ant odorant receptors.</title>
        <authorList>
            <person name="McKenzie S.K."/>
            <person name="Kronauer D.J.C."/>
        </authorList>
    </citation>
    <scope>NUCLEOTIDE SEQUENCE [LARGE SCALE GENOMIC DNA]</scope>
    <source>
        <strain evidence="4">Clonal line C1</strain>
    </source>
</reference>
<keyword evidence="1" id="KW-0479">Metal-binding</keyword>
<accession>A0A3L8E0U6</accession>
<evidence type="ECO:0000313" key="5">
    <source>
        <dbReference type="Proteomes" id="UP000279307"/>
    </source>
</evidence>
<sequence length="82" mass="9211">MLENSIILFMSDNGAPTEDIFQNYDSNYLLRDIKGSSLWEGVQGAVQGVAAIWSLLIEKRERVSNQLTYIIDWLFTLLSAAG</sequence>
<dbReference type="InterPro" id="IPR047115">
    <property type="entry name" value="ARSB"/>
</dbReference>
<evidence type="ECO:0000256" key="1">
    <source>
        <dbReference type="ARBA" id="ARBA00022723"/>
    </source>
</evidence>